<sequence length="1393" mass="156543">MQNIIELQNERERGIRDRLHTIKDLIEETQQRVRPGQGQAMVDVGNSQFDMMVRVSKYFINVLNDYPEDGERAMLMIEEWSKQDRHADNPNVTKNDFFPCVIRSLKETEFNVSQPPAVLTQHGMDKMLRAGLDGTNGVSKDDFSTSFIHNVRKGNVTILEKGSSCVINGVELKLTPSEARSTDTKPPIDSDVSYTESWVNRWGEARRFTPFTMCSSYATWIELYQQMDLEWPEAKARGGFSLLVGCLYLACEWACRNGTALKGGAKSADGFSKNILQSWVDGSSVKIPQWMNVWRMPMDYTTTTLVDVGYEALKTRGLMEWSRGELSKSIGGVVPAETRMPFVERSEGGFPLQDSALTTMGPLRMFLCFSVALEVTGSSHLDDPSVNFHGFSNYLEGALLFLGKHPGQVGRQMDKVVVQMMRLLSADLSMNVPSGIIVKQEFDDMPFDTEVQRNMRIYDQYSIAILAHNHNVPPNKQSVAEAISAVIPELTTGLMEIFTEYSGNSNAADKYNVSMYNTKMLDAITHLTHPGNIEGYSRSCHGSLPVKGYKSKTQRIVLEDINSSAPRLVDKYEEELFSNIFEGFIPPDSKGMFDNMWALSNSRSGGADRVGFKVSPQVILDSDLAGQFDEGFVSNRKDVMHFTAAFIMNETSMMTRATPESPFPLGLRSVAARVLRYIYNLPITQQIIMRPIYKHIKDFMAHSEEGYAIEQKIGVAVADMSNEINTSISLIHDPSTVCLAHDASALDQHIGSRHREIWRKVMSDVLSDFESDSLSQILNSDVKYRELVDNVLSSWDDAYFEFAVPQAPSQFLHADTQPSGAITTGSDNTITTMAMLNMIEAETGDKPLAKQVWGDDCYFAMQLRSDDDIITKIKQHEDLATGAGQVLGTIKDSTSGRVVHFLQKLFIGGQVVSRRMAYDHENAQNHERLPGLIGEYLDKSRDLAMRGGNLVLLNMLQLMTVINGSRSTVFGRQAVTSFESIAAPGGTTNRLLFGYGQPNSKLYLELNFPRMYGDTTGMYVDSKAVLDTPKEIGKRVIDKLSEEKASVRMQLGGMEIKRPDGQDYTMDELQHTASERLLKSDRRRRMGLNEKTRIALTDADVMDHDYERAVIRGGYDAIGGMLRDKRLNSKFKEKALVANGFISRHSDKQFTPEIKQASVSQHTGIRVGDATIKYSFNSTHVMYLPTNSDESFDLMSLSGTLVQRYKQYWHPFYSLPENIRFLLALTGIHGGRDRLKIKSHINKFSPSHFRKDLMPEHVMHGIDRVRKKGGNVREYLKFTGFTSTGDNNEIDEIMRHIDKMGLYRDLSDADEFSSVFDVVKSCSTQPILDLISRTSPTFYTLLSTVDSEVRGVVLTHYIGLLCDEINVACVQHRSSANPRNFIRIPIVSIEMSF</sequence>
<organism evidence="1">
    <name type="scientific">viral metagenome</name>
    <dbReference type="NCBI Taxonomy" id="1070528"/>
    <lineage>
        <taxon>unclassified sequences</taxon>
        <taxon>metagenomes</taxon>
        <taxon>organismal metagenomes</taxon>
    </lineage>
</organism>
<comment type="caution">
    <text evidence="1">The sequence shown here is derived from an EMBL/GenBank/DDBJ whole genome shotgun (WGS) entry which is preliminary data.</text>
</comment>
<dbReference type="SUPFAM" id="SSF56672">
    <property type="entry name" value="DNA/RNA polymerases"/>
    <property type="match status" value="1"/>
</dbReference>
<name>A0A2V0RBV8_9ZZZZ</name>
<protein>
    <submittedName>
        <fullName evidence="1">RdRp</fullName>
    </submittedName>
</protein>
<proteinExistence type="predicted"/>
<dbReference type="InterPro" id="IPR043502">
    <property type="entry name" value="DNA/RNA_pol_sf"/>
</dbReference>
<dbReference type="EMBL" id="BDQD01000195">
    <property type="protein sequence ID" value="GBH22761.1"/>
    <property type="molecule type" value="Genomic_RNA"/>
</dbReference>
<accession>A0A2V0RBV8</accession>
<evidence type="ECO:0000313" key="1">
    <source>
        <dbReference type="EMBL" id="GBH22761.1"/>
    </source>
</evidence>
<reference evidence="1" key="1">
    <citation type="submission" date="2017-04" db="EMBL/GenBank/DDBJ databases">
        <title>Unveiling RNA virosphere associated with marine microorganisms.</title>
        <authorList>
            <person name="Urayama S."/>
            <person name="Takaki Y."/>
            <person name="Nishi S."/>
            <person name="Yoshida Y."/>
            <person name="Deguchi S."/>
            <person name="Takai K."/>
            <person name="Nunoura T."/>
        </authorList>
    </citation>
    <scope>NUCLEOTIDE SEQUENCE</scope>
</reference>